<dbReference type="Gene3D" id="3.60.10.10">
    <property type="entry name" value="Endonuclease/exonuclease/phosphatase"/>
    <property type="match status" value="1"/>
</dbReference>
<evidence type="ECO:0000313" key="1">
    <source>
        <dbReference type="EMBL" id="KAL0367756.1"/>
    </source>
</evidence>
<dbReference type="SUPFAM" id="SSF56219">
    <property type="entry name" value="DNase I-like"/>
    <property type="match status" value="1"/>
</dbReference>
<dbReference type="EMBL" id="JACGWJ010000015">
    <property type="protein sequence ID" value="KAL0367756.1"/>
    <property type="molecule type" value="Genomic_DNA"/>
</dbReference>
<organism evidence="1">
    <name type="scientific">Sesamum radiatum</name>
    <name type="common">Black benniseed</name>
    <dbReference type="NCBI Taxonomy" id="300843"/>
    <lineage>
        <taxon>Eukaryota</taxon>
        <taxon>Viridiplantae</taxon>
        <taxon>Streptophyta</taxon>
        <taxon>Embryophyta</taxon>
        <taxon>Tracheophyta</taxon>
        <taxon>Spermatophyta</taxon>
        <taxon>Magnoliopsida</taxon>
        <taxon>eudicotyledons</taxon>
        <taxon>Gunneridae</taxon>
        <taxon>Pentapetalae</taxon>
        <taxon>asterids</taxon>
        <taxon>lamiids</taxon>
        <taxon>Lamiales</taxon>
        <taxon>Pedaliaceae</taxon>
        <taxon>Sesamum</taxon>
    </lineage>
</organism>
<dbReference type="InterPro" id="IPR036691">
    <property type="entry name" value="Endo/exonu/phosph_ase_sf"/>
</dbReference>
<dbReference type="PANTHER" id="PTHR33710:SF71">
    <property type="entry name" value="ENDONUCLEASE_EXONUCLEASE_PHOSPHATASE DOMAIN-CONTAINING PROTEIN"/>
    <property type="match status" value="1"/>
</dbReference>
<reference evidence="1" key="2">
    <citation type="journal article" date="2024" name="Plant">
        <title>Genomic evolution and insights into agronomic trait innovations of Sesamum species.</title>
        <authorList>
            <person name="Miao H."/>
            <person name="Wang L."/>
            <person name="Qu L."/>
            <person name="Liu H."/>
            <person name="Sun Y."/>
            <person name="Le M."/>
            <person name="Wang Q."/>
            <person name="Wei S."/>
            <person name="Zheng Y."/>
            <person name="Lin W."/>
            <person name="Duan Y."/>
            <person name="Cao H."/>
            <person name="Xiong S."/>
            <person name="Wang X."/>
            <person name="Wei L."/>
            <person name="Li C."/>
            <person name="Ma Q."/>
            <person name="Ju M."/>
            <person name="Zhao R."/>
            <person name="Li G."/>
            <person name="Mu C."/>
            <person name="Tian Q."/>
            <person name="Mei H."/>
            <person name="Zhang T."/>
            <person name="Gao T."/>
            <person name="Zhang H."/>
        </authorList>
    </citation>
    <scope>NUCLEOTIDE SEQUENCE</scope>
    <source>
        <strain evidence="1">G02</strain>
    </source>
</reference>
<dbReference type="AlphaFoldDB" id="A0AAW2QJ79"/>
<proteinExistence type="predicted"/>
<comment type="caution">
    <text evidence="1">The sequence shown here is derived from an EMBL/GenBank/DDBJ whole genome shotgun (WGS) entry which is preliminary data.</text>
</comment>
<dbReference type="PANTHER" id="PTHR33710">
    <property type="entry name" value="BNAC02G09200D PROTEIN"/>
    <property type="match status" value="1"/>
</dbReference>
<gene>
    <name evidence="1" type="ORF">Sradi_3665700</name>
</gene>
<accession>A0AAW2QJ79</accession>
<protein>
    <recommendedName>
        <fullName evidence="2">Endonuclease/exonuclease/phosphatase domain-containing protein</fullName>
    </recommendedName>
</protein>
<evidence type="ECO:0008006" key="2">
    <source>
        <dbReference type="Google" id="ProtNLM"/>
    </source>
</evidence>
<sequence length="137" mass="15837">MHQPDQSWERLTKLADQTDMPWICLGDFDEILSQDEKTGARRPLSPIQVIRNPLQMCDLYDLGYTGEKFTWWNRREHPHTVRERLDRACANSAWKSKFPIACVTHLPLIYSDHCPMLLETEQGGLSNPQKETAAVSI</sequence>
<reference evidence="1" key="1">
    <citation type="submission" date="2020-06" db="EMBL/GenBank/DDBJ databases">
        <authorList>
            <person name="Li T."/>
            <person name="Hu X."/>
            <person name="Zhang T."/>
            <person name="Song X."/>
            <person name="Zhang H."/>
            <person name="Dai N."/>
            <person name="Sheng W."/>
            <person name="Hou X."/>
            <person name="Wei L."/>
        </authorList>
    </citation>
    <scope>NUCLEOTIDE SEQUENCE</scope>
    <source>
        <strain evidence="1">G02</strain>
        <tissue evidence="1">Leaf</tissue>
    </source>
</reference>
<name>A0AAW2QJ79_SESRA</name>